<comment type="cofactor">
    <cofactor evidence="4">
        <name>Mg(2+)</name>
        <dbReference type="ChEBI" id="CHEBI:18420"/>
    </cofactor>
</comment>
<dbReference type="Gene3D" id="3.30.540.10">
    <property type="entry name" value="Fructose-1,6-Bisphosphatase, subunit A, domain 1"/>
    <property type="match status" value="1"/>
</dbReference>
<sequence>MRQTTDEFIAAHADSSDQDLARDLVEYAGSLALEMREAGVSTDFKTSVSDVVTDADRAAEDFVARALTELRGNDGLLGEEGTSRESSTGRVWVIDPVDGTYNFASGSDYFCSALALIDGDPSNPDDLLLSAVNRPALKTTWLGTLEGSTKNGVALPQLVDQPLSQVSVASYLHPASMSEDAIREAWLRGVRGAATVRMFGAGSIDLASVASGNVGGWLQHSVADWDWLPGKILVEGVGGAAEKVQAGGVEWCVAGSTQVVAEITLALQGD</sequence>
<dbReference type="SUPFAM" id="SSF56655">
    <property type="entry name" value="Carbohydrate phosphatase"/>
    <property type="match status" value="1"/>
</dbReference>
<dbReference type="OrthoDB" id="9772456at2"/>
<dbReference type="EC" id="3.1.3.25" evidence="5"/>
<evidence type="ECO:0000313" key="6">
    <source>
        <dbReference type="Proteomes" id="UP000254467"/>
    </source>
</evidence>
<organism evidence="5 6">
    <name type="scientific">Corynebacterium pilosum</name>
    <dbReference type="NCBI Taxonomy" id="35756"/>
    <lineage>
        <taxon>Bacteria</taxon>
        <taxon>Bacillati</taxon>
        <taxon>Actinomycetota</taxon>
        <taxon>Actinomycetes</taxon>
        <taxon>Mycobacteriales</taxon>
        <taxon>Corynebacteriaceae</taxon>
        <taxon>Corynebacterium</taxon>
    </lineage>
</organism>
<keyword evidence="1 4" id="KW-0479">Metal-binding</keyword>
<feature type="binding site" evidence="4">
    <location>
        <position position="226"/>
    </location>
    <ligand>
        <name>Mg(2+)</name>
        <dbReference type="ChEBI" id="CHEBI:18420"/>
        <label>1</label>
        <note>catalytic</note>
    </ligand>
</feature>
<accession>A0A376CN93</accession>
<dbReference type="GO" id="GO:0046872">
    <property type="term" value="F:metal ion binding"/>
    <property type="evidence" value="ECO:0007669"/>
    <property type="project" value="UniProtKB-KW"/>
</dbReference>
<keyword evidence="2 5" id="KW-0378">Hydrolase</keyword>
<reference evidence="5 6" key="1">
    <citation type="submission" date="2018-06" db="EMBL/GenBank/DDBJ databases">
        <authorList>
            <consortium name="Pathogen Informatics"/>
            <person name="Doyle S."/>
        </authorList>
    </citation>
    <scope>NUCLEOTIDE SEQUENCE [LARGE SCALE GENOMIC DNA]</scope>
    <source>
        <strain evidence="5 6">NCTC11862</strain>
    </source>
</reference>
<dbReference type="PANTHER" id="PTHR20854:SF4">
    <property type="entry name" value="INOSITOL-1-MONOPHOSPHATASE-RELATED"/>
    <property type="match status" value="1"/>
</dbReference>
<dbReference type="Proteomes" id="UP000254467">
    <property type="component" value="Unassembled WGS sequence"/>
</dbReference>
<dbReference type="RefSeq" id="WP_018581878.1">
    <property type="nucleotide sequence ID" value="NZ_UFXQ01000001.1"/>
</dbReference>
<evidence type="ECO:0000256" key="3">
    <source>
        <dbReference type="ARBA" id="ARBA00022842"/>
    </source>
</evidence>
<evidence type="ECO:0000256" key="1">
    <source>
        <dbReference type="ARBA" id="ARBA00022723"/>
    </source>
</evidence>
<dbReference type="EMBL" id="UFXQ01000001">
    <property type="protein sequence ID" value="STC69894.1"/>
    <property type="molecule type" value="Genomic_DNA"/>
</dbReference>
<evidence type="ECO:0000256" key="2">
    <source>
        <dbReference type="ARBA" id="ARBA00022801"/>
    </source>
</evidence>
<gene>
    <name evidence="5" type="primary">suhB_1</name>
    <name evidence="5" type="ORF">NCTC11862_01695</name>
</gene>
<dbReference type="AlphaFoldDB" id="A0A376CN93"/>
<dbReference type="Gene3D" id="3.40.190.80">
    <property type="match status" value="1"/>
</dbReference>
<keyword evidence="3 4" id="KW-0460">Magnesium</keyword>
<dbReference type="InterPro" id="IPR000760">
    <property type="entry name" value="Inositol_monophosphatase-like"/>
</dbReference>
<feature type="binding site" evidence="4">
    <location>
        <position position="79"/>
    </location>
    <ligand>
        <name>Mg(2+)</name>
        <dbReference type="ChEBI" id="CHEBI:18420"/>
        <label>1</label>
        <note>catalytic</note>
    </ligand>
</feature>
<evidence type="ECO:0000256" key="4">
    <source>
        <dbReference type="PIRSR" id="PIRSR600760-2"/>
    </source>
</evidence>
<dbReference type="PROSITE" id="PS00629">
    <property type="entry name" value="IMP_1"/>
    <property type="match status" value="1"/>
</dbReference>
<dbReference type="CDD" id="cd01637">
    <property type="entry name" value="IMPase_like"/>
    <property type="match status" value="1"/>
</dbReference>
<proteinExistence type="predicted"/>
<dbReference type="PANTHER" id="PTHR20854">
    <property type="entry name" value="INOSITOL MONOPHOSPHATASE"/>
    <property type="match status" value="1"/>
</dbReference>
<dbReference type="GO" id="GO:0008934">
    <property type="term" value="F:inositol monophosphate 1-phosphatase activity"/>
    <property type="evidence" value="ECO:0007669"/>
    <property type="project" value="TreeGrafter"/>
</dbReference>
<dbReference type="GO" id="GO:0006020">
    <property type="term" value="P:inositol metabolic process"/>
    <property type="evidence" value="ECO:0007669"/>
    <property type="project" value="TreeGrafter"/>
</dbReference>
<dbReference type="GO" id="GO:0007165">
    <property type="term" value="P:signal transduction"/>
    <property type="evidence" value="ECO:0007669"/>
    <property type="project" value="TreeGrafter"/>
</dbReference>
<protein>
    <submittedName>
        <fullName evidence="5">Fructose-1,6-bisphosphatase</fullName>
        <ecNumber evidence="5">3.1.3.25</ecNumber>
    </submittedName>
</protein>
<feature type="binding site" evidence="4">
    <location>
        <position position="98"/>
    </location>
    <ligand>
        <name>Mg(2+)</name>
        <dbReference type="ChEBI" id="CHEBI:18420"/>
        <label>1</label>
        <note>catalytic</note>
    </ligand>
</feature>
<dbReference type="InterPro" id="IPR020583">
    <property type="entry name" value="Inositol_monoP_metal-BS"/>
</dbReference>
<dbReference type="STRING" id="35756.GCA_001044155_00513"/>
<evidence type="ECO:0000313" key="5">
    <source>
        <dbReference type="EMBL" id="STC69894.1"/>
    </source>
</evidence>
<feature type="binding site" evidence="4">
    <location>
        <position position="95"/>
    </location>
    <ligand>
        <name>Mg(2+)</name>
        <dbReference type="ChEBI" id="CHEBI:18420"/>
        <label>1</label>
        <note>catalytic</note>
    </ligand>
</feature>
<keyword evidence="6" id="KW-1185">Reference proteome</keyword>
<dbReference type="PRINTS" id="PR00377">
    <property type="entry name" value="IMPHPHTASES"/>
</dbReference>
<name>A0A376CN93_9CORY</name>
<dbReference type="Pfam" id="PF00459">
    <property type="entry name" value="Inositol_P"/>
    <property type="match status" value="1"/>
</dbReference>